<dbReference type="RefSeq" id="WP_268921930.1">
    <property type="nucleotide sequence ID" value="NZ_JAPTGC010000001.1"/>
</dbReference>
<reference evidence="3" key="1">
    <citation type="submission" date="2022-12" db="EMBL/GenBank/DDBJ databases">
        <title>Isolation and characterisation of novel Methanocorpusculum spp. from native Australian herbivores indicates the genus is ancestrally host-associated.</title>
        <authorList>
            <person name="Volmer J.G."/>
            <person name="Soo R.M."/>
            <person name="Evans P.N."/>
            <person name="Hoedt E.C."/>
            <person name="Astorga Alsina A.L."/>
            <person name="Woodcroft B.J."/>
            <person name="Tyson G.W."/>
            <person name="Hugenholtz P."/>
            <person name="Morrison M."/>
        </authorList>
    </citation>
    <scope>NUCLEOTIDE SEQUENCE</scope>
    <source>
        <strain evidence="3">CW153</strain>
    </source>
</reference>
<proteinExistence type="predicted"/>
<name>A0ABT4IKT1_9EURY</name>
<dbReference type="EMBL" id="JAPTGC010000001">
    <property type="protein sequence ID" value="MCZ0861750.1"/>
    <property type="molecule type" value="Genomic_DNA"/>
</dbReference>
<dbReference type="Proteomes" id="UP001141336">
    <property type="component" value="Unassembled WGS sequence"/>
</dbReference>
<dbReference type="InterPro" id="IPR012859">
    <property type="entry name" value="Pilin_N_archaeal"/>
</dbReference>
<organism evidence="3 4">
    <name type="scientific">Methanocorpusculum vombati</name>
    <dbReference type="NCBI Taxonomy" id="3002864"/>
    <lineage>
        <taxon>Archaea</taxon>
        <taxon>Methanobacteriati</taxon>
        <taxon>Methanobacteriota</taxon>
        <taxon>Stenosarchaea group</taxon>
        <taxon>Methanomicrobia</taxon>
        <taxon>Methanomicrobiales</taxon>
        <taxon>Methanocorpusculaceae</taxon>
        <taxon>Methanocorpusculum</taxon>
    </lineage>
</organism>
<feature type="transmembrane region" description="Helical" evidence="1">
    <location>
        <begin position="21"/>
        <end position="42"/>
    </location>
</feature>
<protein>
    <submittedName>
        <fullName evidence="3">Type IV pilin N-terminal domain-containing protein</fullName>
    </submittedName>
</protein>
<evidence type="ECO:0000313" key="3">
    <source>
        <dbReference type="EMBL" id="MCZ0861750.1"/>
    </source>
</evidence>
<evidence type="ECO:0000259" key="2">
    <source>
        <dbReference type="Pfam" id="PF07790"/>
    </source>
</evidence>
<dbReference type="InterPro" id="IPR013373">
    <property type="entry name" value="Flagellin/pilin_N_arc"/>
</dbReference>
<sequence>MKKITPPRNHRPKNQDAVSPVVGVMLMLVVTIIIAAVVSSFASGLGTTSEAAPAVSLGISISSSNVGDSAKYVTIDHLGGETLNTKDLQIISTYTVPGNVMKQVVSNAEKVIKHTIDGSMDPIPENDLNNDTGLGYPWIPQKTNNDDIVSKRTADGTFGTAVLISGSSLRFDRSYFLGFDTEDEDVLKDYGFATGTKTHVTIVHLPSGKTIYDRDVVIA</sequence>
<evidence type="ECO:0000256" key="1">
    <source>
        <dbReference type="SAM" id="Phobius"/>
    </source>
</evidence>
<keyword evidence="4" id="KW-1185">Reference proteome</keyword>
<feature type="domain" description="Archaeal Type IV pilin N-terminal" evidence="2">
    <location>
        <begin position="16"/>
        <end position="94"/>
    </location>
</feature>
<evidence type="ECO:0000313" key="4">
    <source>
        <dbReference type="Proteomes" id="UP001141336"/>
    </source>
</evidence>
<keyword evidence="1" id="KW-0472">Membrane</keyword>
<comment type="caution">
    <text evidence="3">The sequence shown here is derived from an EMBL/GenBank/DDBJ whole genome shotgun (WGS) entry which is preliminary data.</text>
</comment>
<accession>A0ABT4IKT1</accession>
<dbReference type="NCBIfam" id="TIGR02537">
    <property type="entry name" value="arch_flag_Nterm"/>
    <property type="match status" value="1"/>
</dbReference>
<gene>
    <name evidence="3" type="ORF">O0S09_00580</name>
</gene>
<keyword evidence="1" id="KW-0812">Transmembrane</keyword>
<dbReference type="Pfam" id="PF07790">
    <property type="entry name" value="Pilin_N"/>
    <property type="match status" value="1"/>
</dbReference>
<keyword evidence="1" id="KW-1133">Transmembrane helix</keyword>